<gene>
    <name evidence="1" type="ORF">J9253_05930</name>
</gene>
<proteinExistence type="predicted"/>
<dbReference type="Proteomes" id="UP000672039">
    <property type="component" value="Chromosome"/>
</dbReference>
<evidence type="ECO:0008006" key="3">
    <source>
        <dbReference type="Google" id="ProtNLM"/>
    </source>
</evidence>
<evidence type="ECO:0000313" key="1">
    <source>
        <dbReference type="EMBL" id="QTR47471.1"/>
    </source>
</evidence>
<keyword evidence="2" id="KW-1185">Reference proteome</keyword>
<sequence length="166" mass="16475">MARLDSLTDKVMVLQGGSMAKVMPKVLVADGMEAAGGIAGLWSVLKPLYIASSADLPVGIKVFDADNKVYQLTGTTGLNAPSGDAANWTLLNLGGAAGATVSAATETAAGIAILNGSATPDATDNTQALTAAGLVALMNNADGNDVILGVQAIVTAMMGASIELTV</sequence>
<organism evidence="1 2">
    <name type="scientific">Thiothrix litoralis</name>
    <dbReference type="NCBI Taxonomy" id="2891210"/>
    <lineage>
        <taxon>Bacteria</taxon>
        <taxon>Pseudomonadati</taxon>
        <taxon>Pseudomonadota</taxon>
        <taxon>Gammaproteobacteria</taxon>
        <taxon>Thiotrichales</taxon>
        <taxon>Thiotrichaceae</taxon>
        <taxon>Thiothrix</taxon>
    </lineage>
</organism>
<accession>A0ABX7WUH2</accession>
<name>A0ABX7WUH2_9GAMM</name>
<evidence type="ECO:0000313" key="2">
    <source>
        <dbReference type="Proteomes" id="UP000672039"/>
    </source>
</evidence>
<dbReference type="EMBL" id="CP072801">
    <property type="protein sequence ID" value="QTR47471.1"/>
    <property type="molecule type" value="Genomic_DNA"/>
</dbReference>
<protein>
    <recommendedName>
        <fullName evidence="3">Bacteriophage lambda head decoration protein D</fullName>
    </recommendedName>
</protein>
<dbReference type="RefSeq" id="WP_210223738.1">
    <property type="nucleotide sequence ID" value="NZ_CP072801.1"/>
</dbReference>
<reference evidence="1 2" key="1">
    <citation type="submission" date="2021-04" db="EMBL/GenBank/DDBJ databases">
        <title>Genomics, taxonomy and metabolism of representatives of sulfur bacteria of the genus Thiothrix: Thiothrix fructosivorans QT, Thiothrix unzii A1T and three new species, Thiothrix subterranea sp. nov., Thiothrix litoralis sp. nov. and 'Candidatus Thiothrix anitrata' sp. nov.</title>
        <authorList>
            <person name="Ravin N.V."/>
            <person name="Smolyakov D."/>
            <person name="Rudenko T.S."/>
            <person name="Mardanov A.V."/>
            <person name="Beletsky A.V."/>
            <person name="Markov N.D."/>
            <person name="Fomenkov A.I."/>
            <person name="Roberts R.J."/>
            <person name="Karnachuk O.V."/>
            <person name="Novikov A."/>
            <person name="Grabovich M.Y."/>
        </authorList>
    </citation>
    <scope>NUCLEOTIDE SEQUENCE [LARGE SCALE GENOMIC DNA]</scope>
    <source>
        <strain evidence="1 2">AS</strain>
    </source>
</reference>